<protein>
    <submittedName>
        <fullName evidence="2">Peptidase family protein</fullName>
    </submittedName>
</protein>
<dbReference type="Pfam" id="PF01419">
    <property type="entry name" value="Jacalin"/>
    <property type="match status" value="1"/>
</dbReference>
<dbReference type="PROSITE" id="PS51752">
    <property type="entry name" value="JACALIN_LECTIN"/>
    <property type="match status" value="1"/>
</dbReference>
<reference evidence="3" key="1">
    <citation type="submission" date="2019-03" db="EMBL/GenBank/DDBJ databases">
        <title>Snf2 controls pulcherriminic acid biosynthesis and connects pigmentation and antifungal activity of the yeast Metschnikowia pulcherrima.</title>
        <authorList>
            <person name="Gore-Lloyd D."/>
            <person name="Sumann I."/>
            <person name="Brachmann A.O."/>
            <person name="Schneeberger K."/>
            <person name="Ortiz-Merino R.A."/>
            <person name="Moreno-Beltran M."/>
            <person name="Schlaefli M."/>
            <person name="Kirner P."/>
            <person name="Santos Kron A."/>
            <person name="Wolfe K.H."/>
            <person name="Piel J."/>
            <person name="Ahrens C.H."/>
            <person name="Henk D."/>
            <person name="Freimoser F.M."/>
        </authorList>
    </citation>
    <scope>NUCLEOTIDE SEQUENCE [LARGE SCALE GENOMIC DNA]</scope>
    <source>
        <strain evidence="3">APC 1.2</strain>
    </source>
</reference>
<dbReference type="Proteomes" id="UP000292447">
    <property type="component" value="Chromosome I"/>
</dbReference>
<dbReference type="Pfam" id="PF12044">
    <property type="entry name" value="Metallopep"/>
    <property type="match status" value="1"/>
</dbReference>
<keyword evidence="3" id="KW-1185">Reference proteome</keyword>
<proteinExistence type="predicted"/>
<feature type="domain" description="Jacalin-type lectin" evidence="1">
    <location>
        <begin position="549"/>
        <end position="717"/>
    </location>
</feature>
<sequence length="718" mass="80092">MIEFNYKDEIVSSPAVIVSGRTSAYDRGFVNFVNNDSEAIPPQAFEVNNSQFKALLHVSPGENNFQVYHVNAGISGILGQNGSLNSGSNTIDEGRLTLHYQALPANKPIHLCVILGKDSMGAYDMPSYKSRRGEPNNLDAAVQKLKVAGRMMQAFTQDEFHRLGLSNRCFQFVEEQTTSQLLFGRNNHASAPHTEVKVHVIRSPKTVAQLRDPDLAQQNPDAKNNGGLFSHAIDLVQKQDFYRPYAQLHTPIQCAVVYLDSTWNGRFITTHAALGGGTHQVKMAIFGSHGLHSFPSTFDQMTACFLDDTELLTKEVANDNNQCGTSWECLNICMGAFMHEIGHLLGSPHQVDGVMLRDYIWWNRLFMTREARCLRDNSPGCVIGNDGNFAKTCHWNIMDIMRYFYHGSFAIPTDANDASFPKSETTLLETPKGNPVPSMFMTEPGKVVVKSATGIFMVELVGEDLARHHIRFYPKSYGGRGLPLELALNFDECLRDFRKGWKSSADNFDLRVLSVSGDLWVPNFKSKCYPSRDSVIENDFNLGRGPIRGIKSDLLGSAKGGMQFIGFDAARVYKVRVYHGGALDGMTFYYRGDETETEESHSEKHLKRHLLKKFLGSTPSHQAYVNAGDVTIGNRKDHYTDFQIPEGERIVKLSFRNGQWMDAVQIETNTGRKSAMLGNSQGGHLSILEPPTTQHQIVGLYGYTGSWMDGIGLIYARI</sequence>
<dbReference type="GO" id="GO:0005737">
    <property type="term" value="C:cytoplasm"/>
    <property type="evidence" value="ECO:0007669"/>
    <property type="project" value="TreeGrafter"/>
</dbReference>
<dbReference type="PANTHER" id="PTHR21054">
    <property type="entry name" value="ZINC METALLOPROTEINASE-RELATED"/>
    <property type="match status" value="1"/>
</dbReference>
<dbReference type="InterPro" id="IPR021917">
    <property type="entry name" value="Unchr_Zn-peptidase-like"/>
</dbReference>
<dbReference type="EMBL" id="CP034456">
    <property type="protein sequence ID" value="QBM86407.1"/>
    <property type="molecule type" value="Genomic_DNA"/>
</dbReference>
<dbReference type="InterPro" id="IPR036404">
    <property type="entry name" value="Jacalin-like_lectin_dom_sf"/>
</dbReference>
<gene>
    <name evidence="2" type="primary">MPUL0A10460</name>
    <name evidence="2" type="ORF">METSCH_A10460</name>
</gene>
<evidence type="ECO:0000313" key="3">
    <source>
        <dbReference type="Proteomes" id="UP000292447"/>
    </source>
</evidence>
<organism evidence="2 3">
    <name type="scientific">Metschnikowia aff. pulcherrima</name>
    <dbReference type="NCBI Taxonomy" id="2163413"/>
    <lineage>
        <taxon>Eukaryota</taxon>
        <taxon>Fungi</taxon>
        <taxon>Dikarya</taxon>
        <taxon>Ascomycota</taxon>
        <taxon>Saccharomycotina</taxon>
        <taxon>Pichiomycetes</taxon>
        <taxon>Metschnikowiaceae</taxon>
        <taxon>Metschnikowia</taxon>
    </lineage>
</organism>
<dbReference type="AlphaFoldDB" id="A0A4P6XGI1"/>
<evidence type="ECO:0000313" key="2">
    <source>
        <dbReference type="EMBL" id="QBM86407.1"/>
    </source>
</evidence>
<dbReference type="Gene3D" id="2.100.10.30">
    <property type="entry name" value="Jacalin-like lectin domain"/>
    <property type="match status" value="1"/>
</dbReference>
<evidence type="ECO:0000259" key="1">
    <source>
        <dbReference type="PROSITE" id="PS51752"/>
    </source>
</evidence>
<accession>A0A4P6XGI1</accession>
<dbReference type="SUPFAM" id="SSF51101">
    <property type="entry name" value="Mannose-binding lectins"/>
    <property type="match status" value="1"/>
</dbReference>
<dbReference type="InterPro" id="IPR001229">
    <property type="entry name" value="Jacalin-like_lectin_dom"/>
</dbReference>
<name>A0A4P6XGI1_9ASCO</name>
<dbReference type="PANTHER" id="PTHR21054:SF2">
    <property type="entry name" value="MIP04191P"/>
    <property type="match status" value="1"/>
</dbReference>
<dbReference type="InterPro" id="IPR053002">
    <property type="entry name" value="Metalloproteinase_M10B"/>
</dbReference>